<feature type="coiled-coil region" evidence="8">
    <location>
        <begin position="280"/>
        <end position="307"/>
    </location>
</feature>
<dbReference type="PANTHER" id="PTHR10515">
    <property type="entry name" value="THYMIDINE PHOSPHORYLASE"/>
    <property type="match status" value="1"/>
</dbReference>
<dbReference type="InterPro" id="IPR000053">
    <property type="entry name" value="Thymidine/pyrmidine_PPase"/>
</dbReference>
<dbReference type="FunFam" id="3.40.1030.10:FF:000001">
    <property type="entry name" value="Thymidine phosphorylase"/>
    <property type="match status" value="1"/>
</dbReference>
<dbReference type="GO" id="GO:0009032">
    <property type="term" value="F:thymidine phosphorylase activity"/>
    <property type="evidence" value="ECO:0007669"/>
    <property type="project" value="UniProtKB-UniRule"/>
</dbReference>
<dbReference type="PANTHER" id="PTHR10515:SF0">
    <property type="entry name" value="THYMIDINE PHOSPHORYLASE"/>
    <property type="match status" value="1"/>
</dbReference>
<dbReference type="RefSeq" id="WP_114583281.1">
    <property type="nucleotide sequence ID" value="NZ_QPMH01000020.1"/>
</dbReference>
<dbReference type="InterPro" id="IPR018090">
    <property type="entry name" value="Pyrmidine_PPas_bac/euk"/>
</dbReference>
<proteinExistence type="inferred from homology"/>
<evidence type="ECO:0000256" key="3">
    <source>
        <dbReference type="ARBA" id="ARBA00011892"/>
    </source>
</evidence>
<evidence type="ECO:0000256" key="4">
    <source>
        <dbReference type="ARBA" id="ARBA00022676"/>
    </source>
</evidence>
<dbReference type="SUPFAM" id="SSF52418">
    <property type="entry name" value="Nucleoside phosphorylase/phosphoribosyltransferase catalytic domain"/>
    <property type="match status" value="1"/>
</dbReference>
<dbReference type="SMART" id="SM00941">
    <property type="entry name" value="PYNP_C"/>
    <property type="match status" value="1"/>
</dbReference>
<dbReference type="SUPFAM" id="SSF54680">
    <property type="entry name" value="Pyrimidine nucleoside phosphorylase C-terminal domain"/>
    <property type="match status" value="1"/>
</dbReference>
<feature type="domain" description="Pyrimidine nucleoside phosphorylase C-terminal" evidence="9">
    <location>
        <begin position="351"/>
        <end position="425"/>
    </location>
</feature>
<dbReference type="GO" id="GO:0004645">
    <property type="term" value="F:1,4-alpha-oligoglucan phosphorylase activity"/>
    <property type="evidence" value="ECO:0007669"/>
    <property type="project" value="InterPro"/>
</dbReference>
<dbReference type="Proteomes" id="UP000253941">
    <property type="component" value="Unassembled WGS sequence"/>
</dbReference>
<dbReference type="Pfam" id="PF00591">
    <property type="entry name" value="Glycos_transf_3"/>
    <property type="match status" value="1"/>
</dbReference>
<sequence>MTDTPFPQEIIRRKRDGEAVNETEIGTIVAGLADGSLSEAQAAAFAMAVCLNGMDQRETAALTRAMADSGETLDWPDVDRPVVDKHSTGGVGDTVSLILAPIVAACGGAVPMISGRGLGHTGGTLDKLDAIPGYNAMPDLKTFRKVVREVGCAIVGATSELAPADRRLYAIRDVTATVESIPLIVASILSKKLAAGLGGLVMDVKFGSGAFMRELPDARTLAEALVATGKAAGLPTVALLSDMDQPLARSAGNAVEVREAIAQLTARTGNARLRVLTLRLAAEMLQLAGLADNREDARRQADRALADGRAAERFQAMVGALGGPADLIERPDKHLPRAPVQREAPAPHPGYVAKMDARALGVAIMHLGGARHRAEDTVDPAVGLSGLAQVGDRVEAGTPLAIVHARDEQAADAAKARVLDAYTISESPAHPLPLVAARVPSGGEL</sequence>
<evidence type="ECO:0000256" key="8">
    <source>
        <dbReference type="SAM" id="Coils"/>
    </source>
</evidence>
<dbReference type="Gene3D" id="3.40.1030.10">
    <property type="entry name" value="Nucleoside phosphorylase/phosphoribosyltransferase catalytic domain"/>
    <property type="match status" value="1"/>
</dbReference>
<dbReference type="NCBIfam" id="NF004490">
    <property type="entry name" value="PRK05820.1"/>
    <property type="match status" value="1"/>
</dbReference>
<comment type="pathway">
    <text evidence="7">Pyrimidine metabolism; dTMP biosynthesis via salvage pathway; dTMP from thymine: step 1/2.</text>
</comment>
<dbReference type="Pfam" id="PF07831">
    <property type="entry name" value="PYNP_C"/>
    <property type="match status" value="1"/>
</dbReference>
<reference evidence="10 11" key="1">
    <citation type="submission" date="2018-07" db="EMBL/GenBank/DDBJ databases">
        <title>Venubactetium sediminum gen. nov., sp. nov., isolated from a marine solar saltern.</title>
        <authorList>
            <person name="Wang S."/>
        </authorList>
    </citation>
    <scope>NUCLEOTIDE SEQUENCE [LARGE SCALE GENOMIC DNA]</scope>
    <source>
        <strain evidence="10 11">WD2A32</strain>
    </source>
</reference>
<comment type="similarity">
    <text evidence="1 7">Belongs to the thymidine/pyrimidine-nucleoside phosphorylase family.</text>
</comment>
<accession>A0A369T7A6</accession>
<dbReference type="Gene3D" id="3.90.1170.30">
    <property type="entry name" value="Pyrimidine nucleoside phosphorylase-like, C-terminal domain"/>
    <property type="match status" value="1"/>
</dbReference>
<dbReference type="InterPro" id="IPR017872">
    <property type="entry name" value="Pyrmidine_PPase_CS"/>
</dbReference>
<dbReference type="UniPathway" id="UPA00578">
    <property type="reaction ID" value="UER00638"/>
</dbReference>
<dbReference type="InterPro" id="IPR035902">
    <property type="entry name" value="Nuc_phospho_transferase"/>
</dbReference>
<protein>
    <recommendedName>
        <fullName evidence="3 7">Thymidine phosphorylase</fullName>
        <ecNumber evidence="3 7">2.4.2.4</ecNumber>
    </recommendedName>
    <alternativeName>
        <fullName evidence="7">TdRPase</fullName>
    </alternativeName>
</protein>
<dbReference type="GO" id="GO:0006206">
    <property type="term" value="P:pyrimidine nucleobase metabolic process"/>
    <property type="evidence" value="ECO:0007669"/>
    <property type="project" value="InterPro"/>
</dbReference>
<dbReference type="InterPro" id="IPR013465">
    <property type="entry name" value="Thymidine_Pase"/>
</dbReference>
<evidence type="ECO:0000313" key="10">
    <source>
        <dbReference type="EMBL" id="RDD60752.1"/>
    </source>
</evidence>
<dbReference type="InterPro" id="IPR017459">
    <property type="entry name" value="Glycosyl_Trfase_fam3_N_dom"/>
</dbReference>
<gene>
    <name evidence="7 10" type="primary">deoA</name>
    <name evidence="10" type="ORF">DRB17_16255</name>
</gene>
<comment type="catalytic activity">
    <reaction evidence="6 7">
        <text>thymidine + phosphate = 2-deoxy-alpha-D-ribose 1-phosphate + thymine</text>
        <dbReference type="Rhea" id="RHEA:16037"/>
        <dbReference type="ChEBI" id="CHEBI:17748"/>
        <dbReference type="ChEBI" id="CHEBI:17821"/>
        <dbReference type="ChEBI" id="CHEBI:43474"/>
        <dbReference type="ChEBI" id="CHEBI:57259"/>
        <dbReference type="EC" id="2.4.2.4"/>
    </reaction>
</comment>
<organism evidence="10 11">
    <name type="scientific">Ferruginivarius sediminum</name>
    <dbReference type="NCBI Taxonomy" id="2661937"/>
    <lineage>
        <taxon>Bacteria</taxon>
        <taxon>Pseudomonadati</taxon>
        <taxon>Pseudomonadota</taxon>
        <taxon>Alphaproteobacteria</taxon>
        <taxon>Rhodospirillales</taxon>
        <taxon>Rhodospirillaceae</taxon>
        <taxon>Ferruginivarius</taxon>
    </lineage>
</organism>
<dbReference type="EMBL" id="QPMH01000020">
    <property type="protein sequence ID" value="RDD60752.1"/>
    <property type="molecule type" value="Genomic_DNA"/>
</dbReference>
<dbReference type="PROSITE" id="PS00647">
    <property type="entry name" value="THYMID_PHOSPHORYLASE"/>
    <property type="match status" value="1"/>
</dbReference>
<dbReference type="HAMAP" id="MF_01628">
    <property type="entry name" value="Thymid_phosp"/>
    <property type="match status" value="1"/>
</dbReference>
<dbReference type="InterPro" id="IPR000312">
    <property type="entry name" value="Glycosyl_Trfase_fam3"/>
</dbReference>
<dbReference type="InterPro" id="IPR036566">
    <property type="entry name" value="PYNP-like_C_sf"/>
</dbReference>
<dbReference type="SUPFAM" id="SSF47648">
    <property type="entry name" value="Nucleoside phosphorylase/phosphoribosyltransferase N-terminal domain"/>
    <property type="match status" value="1"/>
</dbReference>
<evidence type="ECO:0000256" key="7">
    <source>
        <dbReference type="HAMAP-Rule" id="MF_01628"/>
    </source>
</evidence>
<dbReference type="EC" id="2.4.2.4" evidence="3 7"/>
<dbReference type="AlphaFoldDB" id="A0A369T7A6"/>
<keyword evidence="4 7" id="KW-0328">Glycosyltransferase</keyword>
<comment type="function">
    <text evidence="7">The enzymes which catalyze the reversible phosphorolysis of pyrimidine nucleosides are involved in the degradation of these compounds and in their utilization as carbon and energy sources, or in the rescue of pyrimidine bases for nucleotide synthesis.</text>
</comment>
<keyword evidence="5 7" id="KW-0808">Transferase</keyword>
<name>A0A369T7A6_9PROT</name>
<evidence type="ECO:0000313" key="11">
    <source>
        <dbReference type="Proteomes" id="UP000253941"/>
    </source>
</evidence>
<dbReference type="GO" id="GO:0005829">
    <property type="term" value="C:cytosol"/>
    <property type="evidence" value="ECO:0007669"/>
    <property type="project" value="TreeGrafter"/>
</dbReference>
<comment type="caution">
    <text evidence="10">The sequence shown here is derived from an EMBL/GenBank/DDBJ whole genome shotgun (WGS) entry which is preliminary data.</text>
</comment>
<evidence type="ECO:0000256" key="6">
    <source>
        <dbReference type="ARBA" id="ARBA00048550"/>
    </source>
</evidence>
<dbReference type="Pfam" id="PF02885">
    <property type="entry name" value="Glycos_trans_3N"/>
    <property type="match status" value="1"/>
</dbReference>
<evidence type="ECO:0000256" key="1">
    <source>
        <dbReference type="ARBA" id="ARBA00006915"/>
    </source>
</evidence>
<keyword evidence="11" id="KW-1185">Reference proteome</keyword>
<dbReference type="GO" id="GO:0046104">
    <property type="term" value="P:thymidine metabolic process"/>
    <property type="evidence" value="ECO:0007669"/>
    <property type="project" value="UniProtKB-UniRule"/>
</dbReference>
<dbReference type="PIRSF" id="PIRSF000478">
    <property type="entry name" value="TP_PyNP"/>
    <property type="match status" value="1"/>
</dbReference>
<dbReference type="InterPro" id="IPR036320">
    <property type="entry name" value="Glycosyl_Trfase_fam3_N_dom_sf"/>
</dbReference>
<keyword evidence="8" id="KW-0175">Coiled coil</keyword>
<evidence type="ECO:0000256" key="5">
    <source>
        <dbReference type="ARBA" id="ARBA00022679"/>
    </source>
</evidence>
<evidence type="ECO:0000259" key="9">
    <source>
        <dbReference type="SMART" id="SM00941"/>
    </source>
</evidence>
<comment type="subunit">
    <text evidence="2 7">Homodimer.</text>
</comment>
<evidence type="ECO:0000256" key="2">
    <source>
        <dbReference type="ARBA" id="ARBA00011738"/>
    </source>
</evidence>
<dbReference type="NCBIfam" id="TIGR02644">
    <property type="entry name" value="Y_phosphoryl"/>
    <property type="match status" value="1"/>
</dbReference>
<dbReference type="InterPro" id="IPR013102">
    <property type="entry name" value="PYNP_C"/>
</dbReference>
<dbReference type="Gene3D" id="1.20.970.10">
    <property type="entry name" value="Transferase, Pyrimidine Nucleoside Phosphorylase, Chain C"/>
    <property type="match status" value="1"/>
</dbReference>
<dbReference type="NCBIfam" id="TIGR02643">
    <property type="entry name" value="T_phosphoryl"/>
    <property type="match status" value="1"/>
</dbReference>